<feature type="transmembrane region" description="Helical" evidence="1">
    <location>
        <begin position="20"/>
        <end position="38"/>
    </location>
</feature>
<dbReference type="EMBL" id="RHJS01000002">
    <property type="protein sequence ID" value="RRK33170.1"/>
    <property type="molecule type" value="Genomic_DNA"/>
</dbReference>
<proteinExistence type="predicted"/>
<evidence type="ECO:0000313" key="3">
    <source>
        <dbReference type="Proteomes" id="UP000274920"/>
    </source>
</evidence>
<dbReference type="RefSeq" id="WP_125128501.1">
    <property type="nucleotide sequence ID" value="NZ_RHJS01000002.1"/>
</dbReference>
<evidence type="ECO:0000313" key="2">
    <source>
        <dbReference type="EMBL" id="RRK33170.1"/>
    </source>
</evidence>
<feature type="transmembrane region" description="Helical" evidence="1">
    <location>
        <begin position="109"/>
        <end position="131"/>
    </location>
</feature>
<feature type="transmembrane region" description="Helical" evidence="1">
    <location>
        <begin position="64"/>
        <end position="80"/>
    </location>
</feature>
<protein>
    <recommendedName>
        <fullName evidence="4">ABC transporter permease</fullName>
    </recommendedName>
</protein>
<keyword evidence="1" id="KW-1133">Transmembrane helix</keyword>
<dbReference type="AlphaFoldDB" id="A0A3R8KZJ1"/>
<organism evidence="2 3">
    <name type="scientific">Schaedlerella arabinosiphila</name>
    <dbReference type="NCBI Taxonomy" id="2044587"/>
    <lineage>
        <taxon>Bacteria</taxon>
        <taxon>Bacillati</taxon>
        <taxon>Bacillota</taxon>
        <taxon>Clostridia</taxon>
        <taxon>Lachnospirales</taxon>
        <taxon>Lachnospiraceae</taxon>
        <taxon>Schaedlerella</taxon>
    </lineage>
</organism>
<accession>A0A3R8KZJ1</accession>
<dbReference type="Proteomes" id="UP000274920">
    <property type="component" value="Unassembled WGS sequence"/>
</dbReference>
<keyword evidence="1" id="KW-0472">Membrane</keyword>
<comment type="caution">
    <text evidence="2">The sequence shown here is derived from an EMBL/GenBank/DDBJ whole genome shotgun (WGS) entry which is preliminary data.</text>
</comment>
<reference evidence="2" key="1">
    <citation type="submission" date="2018-10" db="EMBL/GenBank/DDBJ databases">
        <title>Schaedlerella arabinophila gen. nov. sp. nov., isolated from the mouse intestinal tract and comparative analysis with the genome of the closely related altered Schaedler flora strain ASF502.</title>
        <authorList>
            <person name="Miyake S."/>
            <person name="Soh M."/>
            <person name="Seedorf H."/>
        </authorList>
    </citation>
    <scope>NUCLEOTIDE SEQUENCE [LARGE SCALE GENOMIC DNA]</scope>
    <source>
        <strain evidence="2">DSM 106076</strain>
    </source>
</reference>
<sequence>MYSDLRQTMCSVKDGIEKEYKLVLAYLFWSAVCTYWGVWNACDILEFYGMEASAADLLIAQQDGYRAGIMIFPAAAFVVMKCKQNSLSIQLVLRYGSRRKMLVRQIMESMWYAVVTAGVLLGTEFLFAWTAKGTLINWNSKGSIYYAYTGELSDAWFITAAAGVFCMYVIKMMILFVLTDIFMWYPKTLILLWVLLVLAVGLEKVGGIPVFHFLFSVQHSTWLEPVTFIEHVLEGMGVLLAAYGIGIACIKKKDIFYF</sequence>
<evidence type="ECO:0008006" key="4">
    <source>
        <dbReference type="Google" id="ProtNLM"/>
    </source>
</evidence>
<gene>
    <name evidence="2" type="ORF">EBB54_18855</name>
</gene>
<feature type="transmembrane region" description="Helical" evidence="1">
    <location>
        <begin position="155"/>
        <end position="178"/>
    </location>
</feature>
<feature type="transmembrane region" description="Helical" evidence="1">
    <location>
        <begin position="231"/>
        <end position="250"/>
    </location>
</feature>
<name>A0A3R8KZJ1_9FIRM</name>
<keyword evidence="3" id="KW-1185">Reference proteome</keyword>
<feature type="transmembrane region" description="Helical" evidence="1">
    <location>
        <begin position="190"/>
        <end position="211"/>
    </location>
</feature>
<keyword evidence="1" id="KW-0812">Transmembrane</keyword>
<evidence type="ECO:0000256" key="1">
    <source>
        <dbReference type="SAM" id="Phobius"/>
    </source>
</evidence>